<evidence type="ECO:0000313" key="4">
    <source>
        <dbReference type="EMBL" id="KWA78446.1"/>
    </source>
</evidence>
<sequence length="476" mass="50899">MSARDVVITDCTGAGVADVRSPYDGSIVGQVRLSRADAAPVLVERALEGARAAASMPRSRRADILFRAAVSVEAQAEKFARTIALEAGKPLRQARKEVARCVNTLRLSGEEAKRLTGETIPFDGYPGSEDRSGYYTLEPLGVILAITPFNDPLNLVAHKLGPAIATGNAVILKPSLLAPLSAQALVEVMWEAGAPRDALQIVHGGADIASALVRDRRIRMVTFTGGPQTGEAITRDAGLKKVAMDLGGNAPVIVMADCDLKDAAESCVSGAFWAAGQNCIGTQRIFVAEAAYEPFVRYFVELTGRMVVGDPLDDATDMGPMIGEEQAIRIERWVDAAVSGGATVLSGHRRRGALYEPTVLVDVPHDARVWTDEVFAPVVTIEKFTDLQQALDAANASESCLHAGVFTSRLEVALGAAERLQAGGVMINDSSDYRFDGMPFGGFKHGSLGREGVRFAMTEMTQPKVVCFRRNRRLSS</sequence>
<dbReference type="GO" id="GO:0008911">
    <property type="term" value="F:lactaldehyde dehydrogenase (NAD+) activity"/>
    <property type="evidence" value="ECO:0007669"/>
    <property type="project" value="TreeGrafter"/>
</dbReference>
<evidence type="ECO:0000313" key="5">
    <source>
        <dbReference type="Proteomes" id="UP000060630"/>
    </source>
</evidence>
<gene>
    <name evidence="4" type="ORF">WL29_32750</name>
</gene>
<dbReference type="EMBL" id="LPHD01000143">
    <property type="protein sequence ID" value="KWA78446.1"/>
    <property type="molecule type" value="Genomic_DNA"/>
</dbReference>
<evidence type="ECO:0000256" key="1">
    <source>
        <dbReference type="ARBA" id="ARBA00009986"/>
    </source>
</evidence>
<feature type="domain" description="Aldehyde dehydrogenase" evidence="3">
    <location>
        <begin position="17"/>
        <end position="466"/>
    </location>
</feature>
<dbReference type="Proteomes" id="UP000060630">
    <property type="component" value="Unassembled WGS sequence"/>
</dbReference>
<organism evidence="4 5">
    <name type="scientific">Burkholderia ubonensis</name>
    <dbReference type="NCBI Taxonomy" id="101571"/>
    <lineage>
        <taxon>Bacteria</taxon>
        <taxon>Pseudomonadati</taxon>
        <taxon>Pseudomonadota</taxon>
        <taxon>Betaproteobacteria</taxon>
        <taxon>Burkholderiales</taxon>
        <taxon>Burkholderiaceae</taxon>
        <taxon>Burkholderia</taxon>
        <taxon>Burkholderia cepacia complex</taxon>
    </lineage>
</organism>
<dbReference type="SUPFAM" id="SSF53720">
    <property type="entry name" value="ALDH-like"/>
    <property type="match status" value="1"/>
</dbReference>
<evidence type="ECO:0000256" key="2">
    <source>
        <dbReference type="ARBA" id="ARBA00023002"/>
    </source>
</evidence>
<dbReference type="InterPro" id="IPR051020">
    <property type="entry name" value="ALDH-related_metabolic_enz"/>
</dbReference>
<dbReference type="InterPro" id="IPR016162">
    <property type="entry name" value="Ald_DH_N"/>
</dbReference>
<dbReference type="Gene3D" id="3.40.309.10">
    <property type="entry name" value="Aldehyde Dehydrogenase, Chain A, domain 2"/>
    <property type="match status" value="1"/>
</dbReference>
<protein>
    <submittedName>
        <fullName evidence="4">Aldehyde dehydrogenase</fullName>
    </submittedName>
</protein>
<dbReference type="CDD" id="cd07149">
    <property type="entry name" value="ALDH_y4uC"/>
    <property type="match status" value="1"/>
</dbReference>
<accession>A0A106Q1K9</accession>
<dbReference type="AlphaFoldDB" id="A0A106Q1K9"/>
<keyword evidence="2" id="KW-0560">Oxidoreductase</keyword>
<dbReference type="InterPro" id="IPR016163">
    <property type="entry name" value="Ald_DH_C"/>
</dbReference>
<comment type="caution">
    <text evidence="4">The sequence shown here is derived from an EMBL/GenBank/DDBJ whole genome shotgun (WGS) entry which is preliminary data.</text>
</comment>
<evidence type="ECO:0000259" key="3">
    <source>
        <dbReference type="Pfam" id="PF00171"/>
    </source>
</evidence>
<name>A0A106Q1K9_9BURK</name>
<dbReference type="InterPro" id="IPR016161">
    <property type="entry name" value="Ald_DH/histidinol_DH"/>
</dbReference>
<dbReference type="RefSeq" id="WP_060193033.1">
    <property type="nucleotide sequence ID" value="NZ_LPHD01000143.1"/>
</dbReference>
<dbReference type="PANTHER" id="PTHR42991:SF1">
    <property type="entry name" value="ALDEHYDE DEHYDROGENASE"/>
    <property type="match status" value="1"/>
</dbReference>
<reference evidence="4 5" key="1">
    <citation type="submission" date="2015-11" db="EMBL/GenBank/DDBJ databases">
        <title>Expanding the genomic diversity of Burkholderia species for the development of highly accurate diagnostics.</title>
        <authorList>
            <person name="Sahl J."/>
            <person name="Keim P."/>
            <person name="Wagner D."/>
        </authorList>
    </citation>
    <scope>NUCLEOTIDE SEQUENCE [LARGE SCALE GENOMIC DNA]</scope>
    <source>
        <strain evidence="4 5">MSMB2087WGS</strain>
    </source>
</reference>
<proteinExistence type="inferred from homology"/>
<dbReference type="Pfam" id="PF00171">
    <property type="entry name" value="Aldedh"/>
    <property type="match status" value="1"/>
</dbReference>
<dbReference type="Gene3D" id="3.40.605.10">
    <property type="entry name" value="Aldehyde Dehydrogenase, Chain A, domain 1"/>
    <property type="match status" value="1"/>
</dbReference>
<dbReference type="InterPro" id="IPR015590">
    <property type="entry name" value="Aldehyde_DH_dom"/>
</dbReference>
<dbReference type="PANTHER" id="PTHR42991">
    <property type="entry name" value="ALDEHYDE DEHYDROGENASE"/>
    <property type="match status" value="1"/>
</dbReference>
<comment type="similarity">
    <text evidence="1">Belongs to the aldehyde dehydrogenase family.</text>
</comment>